<reference evidence="2 3" key="1">
    <citation type="submission" date="2021-06" db="EMBL/GenBank/DDBJ databases">
        <title>Complete genome of Haloferula helveola possessing various polysaccharide degrading enzymes.</title>
        <authorList>
            <person name="Takami H."/>
            <person name="Huang C."/>
            <person name="Hamasaki K."/>
        </authorList>
    </citation>
    <scope>NUCLEOTIDE SEQUENCE [LARGE SCALE GENOMIC DNA]</scope>
    <source>
        <strain evidence="2 3">CN-1</strain>
    </source>
</reference>
<dbReference type="Proteomes" id="UP001374893">
    <property type="component" value="Chromosome"/>
</dbReference>
<sequence>MANIFAIITAVLLAASAYLAFKNNEMYKDEISDRQSEESRLDTSRNRLTSLRTQRDDTIAERTGVEEDTVVKKDQEEKQKATNTGLQDDIDSKKSQVEDNARKIAEIEEQTKELGEISDIAAKIRRMKGEIASLEDEQADKEATLARLLGEKSSTEATISNYNTENEAITNQRSFFDSARISAIYAPWGFVTLNAGNGAGVVSGSSLDVVRDGETVAKLRVRSVESGRAAADVVPDSLSEDITLMVGDRVVPSAADEPAKPEPKEEAAEDGLSVD</sequence>
<name>A0ABM7R740_9BACT</name>
<proteinExistence type="predicted"/>
<evidence type="ECO:0000313" key="2">
    <source>
        <dbReference type="EMBL" id="BCX46487.1"/>
    </source>
</evidence>
<evidence type="ECO:0000313" key="3">
    <source>
        <dbReference type="Proteomes" id="UP001374893"/>
    </source>
</evidence>
<protein>
    <submittedName>
        <fullName evidence="2">Uncharacterized protein</fullName>
    </submittedName>
</protein>
<accession>A0ABM7R740</accession>
<feature type="compositionally biased region" description="Basic and acidic residues" evidence="1">
    <location>
        <begin position="257"/>
        <end position="266"/>
    </location>
</feature>
<dbReference type="Gene3D" id="1.10.287.1490">
    <property type="match status" value="1"/>
</dbReference>
<feature type="region of interest" description="Disordered" evidence="1">
    <location>
        <begin position="251"/>
        <end position="275"/>
    </location>
</feature>
<gene>
    <name evidence="2" type="ORF">HAHE_03950</name>
</gene>
<organism evidence="2 3">
    <name type="scientific">Haloferula helveola</name>
    <dbReference type="NCBI Taxonomy" id="490095"/>
    <lineage>
        <taxon>Bacteria</taxon>
        <taxon>Pseudomonadati</taxon>
        <taxon>Verrucomicrobiota</taxon>
        <taxon>Verrucomicrobiia</taxon>
        <taxon>Verrucomicrobiales</taxon>
        <taxon>Verrucomicrobiaceae</taxon>
        <taxon>Haloferula</taxon>
    </lineage>
</organism>
<dbReference type="EMBL" id="AP024702">
    <property type="protein sequence ID" value="BCX46487.1"/>
    <property type="molecule type" value="Genomic_DNA"/>
</dbReference>
<evidence type="ECO:0000256" key="1">
    <source>
        <dbReference type="SAM" id="MobiDB-lite"/>
    </source>
</evidence>
<feature type="region of interest" description="Disordered" evidence="1">
    <location>
        <begin position="30"/>
        <end position="98"/>
    </location>
</feature>
<keyword evidence="3" id="KW-1185">Reference proteome</keyword>
<feature type="compositionally biased region" description="Basic and acidic residues" evidence="1">
    <location>
        <begin position="53"/>
        <end position="80"/>
    </location>
</feature>
<dbReference type="RefSeq" id="WP_338688140.1">
    <property type="nucleotide sequence ID" value="NZ_AP024702.1"/>
</dbReference>
<feature type="compositionally biased region" description="Basic and acidic residues" evidence="1">
    <location>
        <begin position="30"/>
        <end position="45"/>
    </location>
</feature>